<gene>
    <name evidence="2" type="ORF">F9C07_6019</name>
</gene>
<keyword evidence="1" id="KW-1133">Transmembrane helix</keyword>
<proteinExistence type="predicted"/>
<protein>
    <submittedName>
        <fullName evidence="2">Uncharacterized protein</fullName>
    </submittedName>
</protein>
<accession>A0A7U2R122</accession>
<dbReference type="AlphaFoldDB" id="A0A7U2R122"/>
<name>A0A7U2R122_ASPFN</name>
<reference evidence="3" key="1">
    <citation type="journal article" date="2021" name="G3 (Bethesda)">
        <title>Chromosome assembled and annotated genome sequence of Aspergillus flavus NRRL 3357.</title>
        <authorList>
            <person name="Skerker J.M."/>
            <person name="Pianalto K.M."/>
            <person name="Mondo S.J."/>
            <person name="Yang K."/>
            <person name="Arkin A.P."/>
            <person name="Keller N.P."/>
            <person name="Grigoriev I.V."/>
            <person name="Louise Glass N.L."/>
        </authorList>
    </citation>
    <scope>NUCLEOTIDE SEQUENCE [LARGE SCALE GENOMIC DNA]</scope>
    <source>
        <strain evidence="3">ATCC 200026 / FGSC A1120 / IAM 13836 / NRRL 3357 / JCM 12722 / SRRC 167</strain>
    </source>
</reference>
<evidence type="ECO:0000313" key="3">
    <source>
        <dbReference type="Proteomes" id="UP000596276"/>
    </source>
</evidence>
<keyword evidence="1" id="KW-0472">Membrane</keyword>
<keyword evidence="3" id="KW-1185">Reference proteome</keyword>
<evidence type="ECO:0000256" key="1">
    <source>
        <dbReference type="SAM" id="Phobius"/>
    </source>
</evidence>
<feature type="transmembrane region" description="Helical" evidence="1">
    <location>
        <begin position="74"/>
        <end position="93"/>
    </location>
</feature>
<dbReference type="VEuPathDB" id="FungiDB:F9C07_6019"/>
<evidence type="ECO:0000313" key="2">
    <source>
        <dbReference type="EMBL" id="QRD91979.1"/>
    </source>
</evidence>
<feature type="transmembrane region" description="Helical" evidence="1">
    <location>
        <begin position="105"/>
        <end position="126"/>
    </location>
</feature>
<organism evidence="2 3">
    <name type="scientific">Aspergillus flavus (strain ATCC 200026 / FGSC A1120 / IAM 13836 / NRRL 3357 / JCM 12722 / SRRC 167)</name>
    <dbReference type="NCBI Taxonomy" id="332952"/>
    <lineage>
        <taxon>Eukaryota</taxon>
        <taxon>Fungi</taxon>
        <taxon>Dikarya</taxon>
        <taxon>Ascomycota</taxon>
        <taxon>Pezizomycotina</taxon>
        <taxon>Eurotiomycetes</taxon>
        <taxon>Eurotiomycetidae</taxon>
        <taxon>Eurotiales</taxon>
        <taxon>Aspergillaceae</taxon>
        <taxon>Aspergillus</taxon>
        <taxon>Aspergillus subgen. Circumdati</taxon>
    </lineage>
</organism>
<sequence>MPSRCVARRGARFKTVPANTNGFCVILKHTNPFCVTPKINELVQRTPLALLECHAPGLKWCSVVESCMMRMRRVGSVVYLIVRVLGSLGLYHLRNSQPLPAFVPYYLALAAGWDAVMPASSALEYWG</sequence>
<dbReference type="Proteomes" id="UP000596276">
    <property type="component" value="Chromosome 7"/>
</dbReference>
<dbReference type="EMBL" id="CP044617">
    <property type="protein sequence ID" value="QRD91979.1"/>
    <property type="molecule type" value="Genomic_DNA"/>
</dbReference>
<keyword evidence="1" id="KW-0812">Transmembrane</keyword>